<dbReference type="InterPro" id="IPR029063">
    <property type="entry name" value="SAM-dependent_MTases_sf"/>
</dbReference>
<feature type="domain" description="DNA methylase N-4/N-6" evidence="5">
    <location>
        <begin position="24"/>
        <end position="314"/>
    </location>
</feature>
<dbReference type="InterPro" id="IPR002052">
    <property type="entry name" value="DNA_methylase_N6_adenine_CS"/>
</dbReference>
<dbReference type="PRINTS" id="PR00508">
    <property type="entry name" value="S21N4MTFRASE"/>
</dbReference>
<proteinExistence type="inferred from homology"/>
<evidence type="ECO:0000259" key="5">
    <source>
        <dbReference type="Pfam" id="PF01555"/>
    </source>
</evidence>
<evidence type="ECO:0000256" key="4">
    <source>
        <dbReference type="RuleBase" id="RU362026"/>
    </source>
</evidence>
<evidence type="ECO:0000256" key="1">
    <source>
        <dbReference type="ARBA" id="ARBA00006594"/>
    </source>
</evidence>
<dbReference type="Pfam" id="PF01555">
    <property type="entry name" value="N6_N4_Mtase"/>
    <property type="match status" value="1"/>
</dbReference>
<dbReference type="PROSITE" id="PS00092">
    <property type="entry name" value="N6_MTASE"/>
    <property type="match status" value="1"/>
</dbReference>
<dbReference type="InterPro" id="IPR001091">
    <property type="entry name" value="RM_Methyltransferase"/>
</dbReference>
<sequence length="332" mass="38389">MKLEKYKVYNKSCYGLQEIENNSIDALITDPPYGISYQDNYWDKDLPNKEIWKNSFNVLKDGSFGLIFSSIRLMHRLMVNLEDNGFLIKDVLFWSYLNGMPKSRDIALDIDKELNVESKIVGTYDYVQGYKKNGANNYYAVNVKYKKEPKSELGNKYKGCGLALKPSYEPIILIQKPISKNLTVAQNVIKYGVGVLNIENTRIPYANGEKKVGHNPHPKGRVPSNIIRTQEYRDEYDKFFLVPKVRQNAEEFNHHPTLKPVELMEHLVKLVSFENQIILDPFSGSCSTGVASLKNKRKFIGYELDNKYYKICKKRMENIECELSSQFDFEAV</sequence>
<dbReference type="REBASE" id="251354">
    <property type="entry name" value="M.EtrORFNP"/>
</dbReference>
<keyword evidence="2 6" id="KW-0489">Methyltransferase</keyword>
<dbReference type="EC" id="2.1.1.-" evidence="4"/>
<evidence type="ECO:0000256" key="3">
    <source>
        <dbReference type="ARBA" id="ARBA00022679"/>
    </source>
</evidence>
<dbReference type="SUPFAM" id="SSF53335">
    <property type="entry name" value="S-adenosyl-L-methionine-dependent methyltransferases"/>
    <property type="match status" value="1"/>
</dbReference>
<comment type="similarity">
    <text evidence="1 4">Belongs to the N(4)/N(6)-methyltransferase family.</text>
</comment>
<dbReference type="Gene3D" id="3.40.50.150">
    <property type="entry name" value="Vaccinia Virus protein VP39"/>
    <property type="match status" value="1"/>
</dbReference>
<dbReference type="EMBL" id="LC153655">
    <property type="protein sequence ID" value="BAV59398.1"/>
    <property type="molecule type" value="Genomic_DNA"/>
</dbReference>
<reference evidence="6" key="1">
    <citation type="journal article" date="2016" name="Genome Biol. Evol.">
        <title>Comparison of intracellular "Ca. Endomicrobium trichonymphae" genomovars illuminates the requirement and decay of defense systems against foreign DNA.</title>
        <authorList>
            <person name="Izawa K."/>
            <person name="Kuwahara H."/>
            <person name="Kihara K."/>
            <person name="Yuki M."/>
            <person name="Lo N."/>
            <person name="Ito T."/>
            <person name="Ohkuma M."/>
            <person name="Hongoh Y."/>
        </authorList>
    </citation>
    <scope>NUCLEOTIDE SEQUENCE</scope>
    <source>
        <strain evidence="6">HsTcC-EM16</strain>
    </source>
</reference>
<accession>A0A1C9ZYN5</accession>
<dbReference type="AlphaFoldDB" id="A0A1C9ZYN5"/>
<dbReference type="PANTHER" id="PTHR13370">
    <property type="entry name" value="RNA METHYLASE-RELATED"/>
    <property type="match status" value="1"/>
</dbReference>
<dbReference type="GO" id="GO:0008170">
    <property type="term" value="F:N-methyltransferase activity"/>
    <property type="evidence" value="ECO:0007669"/>
    <property type="project" value="InterPro"/>
</dbReference>
<dbReference type="InterPro" id="IPR002941">
    <property type="entry name" value="DNA_methylase_N4/N6"/>
</dbReference>
<keyword evidence="3" id="KW-0808">Transferase</keyword>
<dbReference type="GO" id="GO:0003677">
    <property type="term" value="F:DNA binding"/>
    <property type="evidence" value="ECO:0007669"/>
    <property type="project" value="InterPro"/>
</dbReference>
<name>A0A1C9ZYN5_ENDTX</name>
<dbReference type="GO" id="GO:0005737">
    <property type="term" value="C:cytoplasm"/>
    <property type="evidence" value="ECO:0007669"/>
    <property type="project" value="TreeGrafter"/>
</dbReference>
<evidence type="ECO:0000256" key="2">
    <source>
        <dbReference type="ARBA" id="ARBA00022603"/>
    </source>
</evidence>
<dbReference type="GO" id="GO:0032259">
    <property type="term" value="P:methylation"/>
    <property type="evidence" value="ECO:0007669"/>
    <property type="project" value="UniProtKB-KW"/>
</dbReference>
<protein>
    <recommendedName>
        <fullName evidence="4">Methyltransferase</fullName>
        <ecNumber evidence="4">2.1.1.-</ecNumber>
    </recommendedName>
</protein>
<evidence type="ECO:0000313" key="6">
    <source>
        <dbReference type="EMBL" id="BAV59398.1"/>
    </source>
</evidence>
<organism evidence="6">
    <name type="scientific">Endomicrobium trichonymphae</name>
    <dbReference type="NCBI Taxonomy" id="1408204"/>
    <lineage>
        <taxon>Bacteria</taxon>
        <taxon>Pseudomonadati</taxon>
        <taxon>Elusimicrobiota</taxon>
        <taxon>Endomicrobiia</taxon>
        <taxon>Endomicrobiales</taxon>
        <taxon>Endomicrobiaceae</taxon>
        <taxon>Candidatus Endomicrobiellum</taxon>
    </lineage>
</organism>
<dbReference type="PANTHER" id="PTHR13370:SF3">
    <property type="entry name" value="TRNA (GUANINE(10)-N2)-METHYLTRANSFERASE HOMOLOG"/>
    <property type="match status" value="1"/>
</dbReference>